<feature type="region of interest" description="Disordered" evidence="1">
    <location>
        <begin position="807"/>
        <end position="835"/>
    </location>
</feature>
<evidence type="ECO:0000256" key="1">
    <source>
        <dbReference type="SAM" id="MobiDB-lite"/>
    </source>
</evidence>
<dbReference type="OrthoDB" id="123282at2759"/>
<sequence>MDSQLVPVSSSAASATTSKSTIQFTGRGQACATSEDEPSTFFKLNGRNEVPFVEMWGWTNNNPISFPTLKENLCMQTAIYPDGDHENLPNDLQELLPLAESLQRMGECTISNQYAPIHIPVFVQIIAKKKPDLILMKPRDSNNQNIDDAPRQAFVIGNLVVTDSSCGVCIITLPNESVQIVHSKVEVGDFLIIRKATFKKCKNSKENFCYPYHDFLVGIEIKVEKYSVRNLQHIPRQSQPKWKPPKIPDRLLPPTEAKLWTPKEFEACKEPPPVTYLDVIGVVNYVGRMERCRIFDAMIYLVEDVKDADNQSNAVVGEKGIFRAYRWITLIDKESRELSLKLIITKEDMDLQRSIVPGLPMIITNCKLEMEINSKFYIAPSVCSQIHFGSSIDVYLNIMPERYAMIANAEVLSAPSYAAILKRDNVSWGAGGIYNPKILGGASFYARYKEWTERIDKNHPSFTKGFVPRGYVFQRRERLTVTVRGKIVMVQEVLEKNCKYHMNPLPGSRLRPSLNAIVYGKVKDVEEMRKAGQNFSHHQICLCKGKCAAKHWFTFPRKLEIQIPNEKTYTHREPISDVTKGAQEMCEALLMPAAYPPMTSSEVPKLGEQPFMKPFDHFRIIIRDEATGDCYQTIWMTYSMPEMRSRYKEALEKVIIAEIAIFYSEPTVKKEVVLRDFIIEEKFACDEIHLSGRTSLDESSLTSQSCDPQHPVVPISNENELMIMDSNHPPPPATEHPLLPPQESCPPPPAKRVNRGVCTDEPRQGPTKEDLFEIMSEQNESLDNLPFGVLLSNPKFASTPLQNLPRLLQNEDSDPDDVRSSFSDVESEKENTPRSSCEIQFEHIEHPDIKMEVENDNNDYNEVMEGDEEYGFADEDEEKKFVPAGPTSSFSCNII</sequence>
<name>A0A226EUS1_FOLCA</name>
<feature type="compositionally biased region" description="Pro residues" evidence="1">
    <location>
        <begin position="728"/>
        <end position="750"/>
    </location>
</feature>
<dbReference type="EMBL" id="LNIX01000002">
    <property type="protein sequence ID" value="OXA60551.1"/>
    <property type="molecule type" value="Genomic_DNA"/>
</dbReference>
<dbReference type="AlphaFoldDB" id="A0A226EUS1"/>
<evidence type="ECO:0000313" key="3">
    <source>
        <dbReference type="Proteomes" id="UP000198287"/>
    </source>
</evidence>
<protein>
    <submittedName>
        <fullName evidence="2">Uncharacterized protein</fullName>
    </submittedName>
</protein>
<reference evidence="2 3" key="1">
    <citation type="submission" date="2015-12" db="EMBL/GenBank/DDBJ databases">
        <title>The genome of Folsomia candida.</title>
        <authorList>
            <person name="Faddeeva A."/>
            <person name="Derks M.F."/>
            <person name="Anvar Y."/>
            <person name="Smit S."/>
            <person name="Van Straalen N."/>
            <person name="Roelofs D."/>
        </authorList>
    </citation>
    <scope>NUCLEOTIDE SEQUENCE [LARGE SCALE GENOMIC DNA]</scope>
    <source>
        <strain evidence="2 3">VU population</strain>
        <tissue evidence="2">Whole body</tissue>
    </source>
</reference>
<dbReference type="Proteomes" id="UP000198287">
    <property type="component" value="Unassembled WGS sequence"/>
</dbReference>
<proteinExistence type="predicted"/>
<accession>A0A226EUS1</accession>
<evidence type="ECO:0000313" key="2">
    <source>
        <dbReference type="EMBL" id="OXA60551.1"/>
    </source>
</evidence>
<feature type="region of interest" description="Disordered" evidence="1">
    <location>
        <begin position="725"/>
        <end position="765"/>
    </location>
</feature>
<keyword evidence="3" id="KW-1185">Reference proteome</keyword>
<gene>
    <name evidence="2" type="ORF">Fcan01_04177</name>
</gene>
<organism evidence="2 3">
    <name type="scientific">Folsomia candida</name>
    <name type="common">Springtail</name>
    <dbReference type="NCBI Taxonomy" id="158441"/>
    <lineage>
        <taxon>Eukaryota</taxon>
        <taxon>Metazoa</taxon>
        <taxon>Ecdysozoa</taxon>
        <taxon>Arthropoda</taxon>
        <taxon>Hexapoda</taxon>
        <taxon>Collembola</taxon>
        <taxon>Entomobryomorpha</taxon>
        <taxon>Isotomoidea</taxon>
        <taxon>Isotomidae</taxon>
        <taxon>Proisotominae</taxon>
        <taxon>Folsomia</taxon>
    </lineage>
</organism>
<comment type="caution">
    <text evidence="2">The sequence shown here is derived from an EMBL/GenBank/DDBJ whole genome shotgun (WGS) entry which is preliminary data.</text>
</comment>